<dbReference type="InterPro" id="IPR050367">
    <property type="entry name" value="APC_superfamily"/>
</dbReference>
<sequence length="177" mass="19295">MMANAADKVKDPQVIMPRAFLVAIGVTTLLYISLALVLLSDVSALELEKYADTAVAQAASPLLGHVGYVIVVIGALLATASAINANLFAVFNIMDNMGSERELPKLMNKSLWRQSTWGQHHCRGVDYADDGGAKFRLTRQCCQRHLFDLLLGGVCGGDPPASMIFTPRCRFLSLVRW</sequence>
<dbReference type="EMBL" id="UARW01000010">
    <property type="protein sequence ID" value="SQD06268.1"/>
    <property type="molecule type" value="Genomic_DNA"/>
</dbReference>
<evidence type="ECO:0000256" key="4">
    <source>
        <dbReference type="ARBA" id="ARBA00023136"/>
    </source>
</evidence>
<evidence type="ECO:0000256" key="5">
    <source>
        <dbReference type="SAM" id="Phobius"/>
    </source>
</evidence>
<evidence type="ECO:0000256" key="3">
    <source>
        <dbReference type="ARBA" id="ARBA00022989"/>
    </source>
</evidence>
<proteinExistence type="predicted"/>
<evidence type="ECO:0000259" key="6">
    <source>
        <dbReference type="Pfam" id="PF00324"/>
    </source>
</evidence>
<protein>
    <submittedName>
        <fullName evidence="7">Putative amino acid permease</fullName>
    </submittedName>
</protein>
<dbReference type="Proteomes" id="UP000250991">
    <property type="component" value="Unassembled WGS sequence"/>
</dbReference>
<dbReference type="Pfam" id="PF00324">
    <property type="entry name" value="AA_permease"/>
    <property type="match status" value="1"/>
</dbReference>
<dbReference type="STRING" id="585034.ECIAI1_0489"/>
<evidence type="ECO:0000256" key="2">
    <source>
        <dbReference type="ARBA" id="ARBA00022692"/>
    </source>
</evidence>
<comment type="subcellular location">
    <subcellularLocation>
        <location evidence="1">Cell membrane</location>
        <topology evidence="1">Multi-pass membrane protein</topology>
    </subcellularLocation>
</comment>
<keyword evidence="3 5" id="KW-1133">Transmembrane helix</keyword>
<gene>
    <name evidence="7" type="primary">ybaT_1</name>
    <name evidence="7" type="ORF">NCTC8009_06858</name>
</gene>
<organism evidence="7 8">
    <name type="scientific">Escherichia coli</name>
    <dbReference type="NCBI Taxonomy" id="562"/>
    <lineage>
        <taxon>Bacteria</taxon>
        <taxon>Pseudomonadati</taxon>
        <taxon>Pseudomonadota</taxon>
        <taxon>Gammaproteobacteria</taxon>
        <taxon>Enterobacterales</taxon>
        <taxon>Enterobacteriaceae</taxon>
        <taxon>Escherichia</taxon>
    </lineage>
</organism>
<evidence type="ECO:0000313" key="7">
    <source>
        <dbReference type="EMBL" id="SQD06268.1"/>
    </source>
</evidence>
<dbReference type="GO" id="GO:0055085">
    <property type="term" value="P:transmembrane transport"/>
    <property type="evidence" value="ECO:0007669"/>
    <property type="project" value="InterPro"/>
</dbReference>
<reference evidence="7 8" key="1">
    <citation type="submission" date="2018-06" db="EMBL/GenBank/DDBJ databases">
        <authorList>
            <consortium name="Pathogen Informatics"/>
            <person name="Doyle S."/>
        </authorList>
    </citation>
    <scope>NUCLEOTIDE SEQUENCE [LARGE SCALE GENOMIC DNA]</scope>
    <source>
        <strain evidence="7 8">NCTC8009</strain>
    </source>
</reference>
<feature type="domain" description="Amino acid permease/ SLC12A" evidence="6">
    <location>
        <begin position="2"/>
        <end position="109"/>
    </location>
</feature>
<keyword evidence="2 5" id="KW-0812">Transmembrane</keyword>
<dbReference type="PANTHER" id="PTHR42770">
    <property type="entry name" value="AMINO ACID TRANSPORTER-RELATED"/>
    <property type="match status" value="1"/>
</dbReference>
<dbReference type="Gene3D" id="1.20.1740.10">
    <property type="entry name" value="Amino acid/polyamine transporter I"/>
    <property type="match status" value="1"/>
</dbReference>
<feature type="transmembrane region" description="Helical" evidence="5">
    <location>
        <begin position="68"/>
        <end position="91"/>
    </location>
</feature>
<keyword evidence="4 5" id="KW-0472">Membrane</keyword>
<name>A0A2X3JPM5_ECOLX</name>
<dbReference type="AlphaFoldDB" id="A0A2X3JPM5"/>
<accession>A0A2X3JPM5</accession>
<dbReference type="InterPro" id="IPR004841">
    <property type="entry name" value="AA-permease/SLC12A_dom"/>
</dbReference>
<evidence type="ECO:0000313" key="8">
    <source>
        <dbReference type="Proteomes" id="UP000250991"/>
    </source>
</evidence>
<evidence type="ECO:0000256" key="1">
    <source>
        <dbReference type="ARBA" id="ARBA00004651"/>
    </source>
</evidence>
<dbReference type="PANTHER" id="PTHR42770:SF11">
    <property type="entry name" value="INNER MEMBRANE TRANSPORT PROTEIN YBAT"/>
    <property type="match status" value="1"/>
</dbReference>
<dbReference type="GO" id="GO:0005886">
    <property type="term" value="C:plasma membrane"/>
    <property type="evidence" value="ECO:0007669"/>
    <property type="project" value="UniProtKB-SubCell"/>
</dbReference>